<evidence type="ECO:0000256" key="1">
    <source>
        <dbReference type="ARBA" id="ARBA00004127"/>
    </source>
</evidence>
<evidence type="ECO:0000313" key="12">
    <source>
        <dbReference type="Proteomes" id="UP000050502"/>
    </source>
</evidence>
<keyword evidence="5 7" id="KW-1133">Transmembrane helix</keyword>
<dbReference type="RefSeq" id="WP_054492003.1">
    <property type="nucleotide sequence ID" value="NZ_BBZA01000030.1"/>
</dbReference>
<feature type="domain" description="ArnT-like N-terminal" evidence="8">
    <location>
        <begin position="131"/>
        <end position="281"/>
    </location>
</feature>
<dbReference type="STRING" id="872965.SE16_13075"/>
<dbReference type="InParanoid" id="A0A0M9UBP8"/>
<accession>A0A0M9UBP8</accession>
<feature type="transmembrane region" description="Helical" evidence="7">
    <location>
        <begin position="27"/>
        <end position="47"/>
    </location>
</feature>
<dbReference type="GO" id="GO:0012505">
    <property type="term" value="C:endomembrane system"/>
    <property type="evidence" value="ECO:0007669"/>
    <property type="project" value="UniProtKB-SubCell"/>
</dbReference>
<feature type="transmembrane region" description="Helical" evidence="7">
    <location>
        <begin position="1042"/>
        <end position="1061"/>
    </location>
</feature>
<dbReference type="OrthoDB" id="134460at2"/>
<feature type="transmembrane region" description="Helical" evidence="7">
    <location>
        <begin position="434"/>
        <end position="458"/>
    </location>
</feature>
<comment type="caution">
    <text evidence="9">The sequence shown here is derived from an EMBL/GenBank/DDBJ whole genome shotgun (WGS) entry which is preliminary data.</text>
</comment>
<evidence type="ECO:0000256" key="4">
    <source>
        <dbReference type="ARBA" id="ARBA00022692"/>
    </source>
</evidence>
<feature type="transmembrane region" description="Helical" evidence="7">
    <location>
        <begin position="832"/>
        <end position="855"/>
    </location>
</feature>
<dbReference type="InterPro" id="IPR003342">
    <property type="entry name" value="ArnT-like_N"/>
</dbReference>
<feature type="transmembrane region" description="Helical" evidence="7">
    <location>
        <begin position="862"/>
        <end position="880"/>
    </location>
</feature>
<feature type="transmembrane region" description="Helical" evidence="7">
    <location>
        <begin position="1114"/>
        <end position="1135"/>
    </location>
</feature>
<dbReference type="Pfam" id="PF02366">
    <property type="entry name" value="PMT"/>
    <property type="match status" value="1"/>
</dbReference>
<proteinExistence type="predicted"/>
<evidence type="ECO:0000313" key="10">
    <source>
        <dbReference type="EMBL" id="KPL86276.1"/>
    </source>
</evidence>
<gene>
    <name evidence="9" type="ORF">ARMA_0501</name>
    <name evidence="10" type="ORF">SE16_13075</name>
</gene>
<feature type="transmembrane region" description="Helical" evidence="7">
    <location>
        <begin position="736"/>
        <end position="753"/>
    </location>
</feature>
<feature type="transmembrane region" description="Helical" evidence="7">
    <location>
        <begin position="774"/>
        <end position="790"/>
    </location>
</feature>
<feature type="transmembrane region" description="Helical" evidence="7">
    <location>
        <begin position="205"/>
        <end position="221"/>
    </location>
</feature>
<dbReference type="NCBIfam" id="TIGR03662">
    <property type="entry name" value="Chlor_Arch_YYY"/>
    <property type="match status" value="1"/>
</dbReference>
<dbReference type="PANTHER" id="PTHR10790:SF51">
    <property type="entry name" value="TETRATRICOPEPTIDE REPEAT PROTEIN"/>
    <property type="match status" value="1"/>
</dbReference>
<dbReference type="GO" id="GO:0016020">
    <property type="term" value="C:membrane"/>
    <property type="evidence" value="ECO:0007669"/>
    <property type="project" value="InterPro"/>
</dbReference>
<feature type="transmembrane region" description="Helical" evidence="7">
    <location>
        <begin position="157"/>
        <end position="174"/>
    </location>
</feature>
<dbReference type="PATRIC" id="fig|872965.6.peg.2253"/>
<keyword evidence="11" id="KW-1185">Reference proteome</keyword>
<feature type="transmembrane region" description="Helical" evidence="7">
    <location>
        <begin position="265"/>
        <end position="282"/>
    </location>
</feature>
<reference evidence="11" key="3">
    <citation type="submission" date="2015-08" db="EMBL/GenBank/DDBJ databases">
        <title>Draft Genome Sequence of a Heterotrophic Facultative Anaerobic Bacterium Ardenticatena maritima Strain 110S.</title>
        <authorList>
            <person name="Kawaichi S."/>
            <person name="Yoshida T."/>
            <person name="Sako Y."/>
            <person name="Nakamura R."/>
        </authorList>
    </citation>
    <scope>NUCLEOTIDE SEQUENCE [LARGE SCALE GENOMIC DNA]</scope>
    <source>
        <strain evidence="11">110S</strain>
    </source>
</reference>
<evidence type="ECO:0000256" key="3">
    <source>
        <dbReference type="ARBA" id="ARBA00022679"/>
    </source>
</evidence>
<evidence type="ECO:0000313" key="9">
    <source>
        <dbReference type="EMBL" id="GAP62078.1"/>
    </source>
</evidence>
<feature type="transmembrane region" description="Helical" evidence="7">
    <location>
        <begin position="892"/>
        <end position="913"/>
    </location>
</feature>
<keyword evidence="3" id="KW-0808">Transferase</keyword>
<evidence type="ECO:0000256" key="2">
    <source>
        <dbReference type="ARBA" id="ARBA00022676"/>
    </source>
</evidence>
<dbReference type="PANTHER" id="PTHR10790">
    <property type="entry name" value="TPR-DOMAIN CONTAINING PROTEIN"/>
    <property type="match status" value="1"/>
</dbReference>
<feature type="transmembrane region" description="Helical" evidence="7">
    <location>
        <begin position="1171"/>
        <end position="1191"/>
    </location>
</feature>
<evidence type="ECO:0000259" key="8">
    <source>
        <dbReference type="Pfam" id="PF02366"/>
    </source>
</evidence>
<protein>
    <recommendedName>
        <fullName evidence="8">ArnT-like N-terminal domain-containing protein</fullName>
    </recommendedName>
</protein>
<reference evidence="9 11" key="1">
    <citation type="journal article" date="2015" name="Genome Announc.">
        <title>Draft Genome Sequence of a Heterotrophic Facultative Anaerobic Thermophilic Bacterium, Ardenticatena maritima Strain 110ST.</title>
        <authorList>
            <person name="Kawaichi S."/>
            <person name="Yoshida T."/>
            <person name="Sako Y."/>
            <person name="Nakamura R."/>
        </authorList>
    </citation>
    <scope>NUCLEOTIDE SEQUENCE [LARGE SCALE GENOMIC DNA]</scope>
    <source>
        <strain evidence="9 11">110S</strain>
    </source>
</reference>
<feature type="transmembrane region" description="Helical" evidence="7">
    <location>
        <begin position="1073"/>
        <end position="1094"/>
    </location>
</feature>
<dbReference type="Proteomes" id="UP000037784">
    <property type="component" value="Unassembled WGS sequence"/>
</dbReference>
<feature type="transmembrane region" description="Helical" evidence="7">
    <location>
        <begin position="675"/>
        <end position="694"/>
    </location>
</feature>
<feature type="transmembrane region" description="Helical" evidence="7">
    <location>
        <begin position="1018"/>
        <end position="1036"/>
    </location>
</feature>
<name>A0A0M9UBP8_9CHLR</name>
<feature type="transmembrane region" description="Helical" evidence="7">
    <location>
        <begin position="366"/>
        <end position="383"/>
    </location>
</feature>
<dbReference type="GO" id="GO:0000030">
    <property type="term" value="F:mannosyltransferase activity"/>
    <property type="evidence" value="ECO:0007669"/>
    <property type="project" value="InterPro"/>
</dbReference>
<feature type="transmembrane region" description="Helical" evidence="7">
    <location>
        <begin position="131"/>
        <end position="150"/>
    </location>
</feature>
<feature type="transmembrane region" description="Helical" evidence="7">
    <location>
        <begin position="180"/>
        <end position="198"/>
    </location>
</feature>
<feature type="transmembrane region" description="Helical" evidence="7">
    <location>
        <begin position="97"/>
        <end position="119"/>
    </location>
</feature>
<comment type="subcellular location">
    <subcellularLocation>
        <location evidence="1">Endomembrane system</location>
        <topology evidence="1">Multi-pass membrane protein</topology>
    </subcellularLocation>
</comment>
<evidence type="ECO:0000256" key="7">
    <source>
        <dbReference type="SAM" id="Phobius"/>
    </source>
</evidence>
<feature type="transmembrane region" description="Helical" evidence="7">
    <location>
        <begin position="337"/>
        <end position="359"/>
    </location>
</feature>
<feature type="transmembrane region" description="Helical" evidence="7">
    <location>
        <begin position="1225"/>
        <end position="1244"/>
    </location>
</feature>
<keyword evidence="6 7" id="KW-0472">Membrane</keyword>
<organism evidence="9 11">
    <name type="scientific">Ardenticatena maritima</name>
    <dbReference type="NCBI Taxonomy" id="872965"/>
    <lineage>
        <taxon>Bacteria</taxon>
        <taxon>Bacillati</taxon>
        <taxon>Chloroflexota</taxon>
        <taxon>Ardenticatenia</taxon>
        <taxon>Ardenticatenales</taxon>
        <taxon>Ardenticatenaceae</taxon>
        <taxon>Ardenticatena</taxon>
    </lineage>
</organism>
<sequence>MNNITTSHSEPETRIPPVSFRIRVQRFVASEAATPFLLALILLLAAGLRYVGLNWDEYQHLHPDERFLTMVETALGWPSSFAEYLDEARSPLNPRNVGYDFFVYGTLPLTIVKGVALWLDRTDYNQVHLVGRALSATFDLFSIVFLFLLARRLYRDDRIALLAAFLLSTTVLAIQHAHFFVVDTFANFFIVGALYFLARAQASPRWYNWALTGVFFGAAMASKVSIFTFALVVTLVGAYHVWRAYETADPDRALEAAMIAAERIFLRLVLTALVAFFVFRIGQPDAFRGPGLLGVLPSERWLQNVQQVRLLVSGEVDYPPGHQWTARTPLWFPWKNMVLWGMGLPLGLTAWLGWGVALVRLVRRREWAHLIPVSWVGILFLHQGTQWVKSLRYMLPIYPTLVLLAAWLLIWLWDRARAGETVRVGRWSLRWTPALAGSMLSVVSVGTLLWALAFTSIYTRPHSRVQASRWMYEHIPPGSTIANEHWDDPLPLRIDGKDPFGGLYRGIEMQWYAEDTPEKLQQALNWLDEADYIVLSSNRLYDSIPRLPKRYPMTINYYRALFDGRLGFEKVAEFTSYPQLFGIQIPDQSAEEAFSVYDHPRVQIFKKTDAYDRIKAERILTEGVDWDAIVRYWPKQATEAPTALMLPEDLLPTYRAHGTWSAMFNPDGLANRFPVLAWALALVLLGAIATPYLFVLARPLPDRGYAFARTLGLLMVGWLVWQMGSWRLFTFTRASIWLAIGVWALGAVALVVRRRDEMAEFVRTHRRLLLVEELFFWGFFGLFLLVRWANPDLWHPILGGEKPMDFAFLNATIKSAYFPPYDPWYAGGYINYYYFGFVLIAALIKLTGVVPYVAYNLAIPTLFAMTAMGAFGVALALLAGTRRLVRTRDVGFAFLGALFVAVIGNLGELKLILDGFASLSTLQVESSLPGVAYLIRALHGFVTGFLAGQPLPFRIEWWYWNATRVIQHPVEEPGPITEFPWFTFLYADLHAHMMALPLTLLALGLALTLLYGGRTRGLGEWVRLGAAALVVGALWPTNTWDFPTYAVLVGVALVLREWYHAGRLTLDGIWQALWRWGVVLVVGYVAFVPFHRWYGSAYTSITRWHGSRTPLRDYLIIHGFFLFIILAALIGDFFYGRGHNGIVRTLRLYWRSFGRWGRLTRRFTRLVRPGLGYALGFYALAIVVVVALITALAGMRVPSLILALLTMTALLAFRRRPNPTWQMALAMIGLGLALTFVVEFIVLKGDIGRMNTVFKFYMQVWVLFGVASAVAAAHVWRMLPQWRSGWAWFWRWGFVLLFTATLLYPVLATRAKIEDRFDKSVGPTLNGMAFMEKAVHYDHDQAIELKWDKAAIEWVLRNVEGSPVFAEMNTYPVLYGWGNRFAMFTGNPAIVGWDWHERQQRALFPGELVSRRIQDVQWLYNTPDPNEAYRLLRKYGAEYVVVGALERAYATPEGIAKFAQMDGILWEQVYANEQTVIYRVLGE</sequence>
<evidence type="ECO:0000256" key="5">
    <source>
        <dbReference type="ARBA" id="ARBA00022989"/>
    </source>
</evidence>
<keyword evidence="2" id="KW-0328">Glycosyltransferase</keyword>
<feature type="transmembrane region" description="Helical" evidence="7">
    <location>
        <begin position="395"/>
        <end position="413"/>
    </location>
</feature>
<feature type="transmembrane region" description="Helical" evidence="7">
    <location>
        <begin position="1288"/>
        <end position="1307"/>
    </location>
</feature>
<dbReference type="InterPro" id="IPR018746">
    <property type="entry name" value="DUF2298"/>
</dbReference>
<reference evidence="10 12" key="2">
    <citation type="submission" date="2015-07" db="EMBL/GenBank/DDBJ databases">
        <title>Whole genome sequence of Ardenticatena maritima DSM 23922.</title>
        <authorList>
            <person name="Hemp J."/>
            <person name="Ward L.M."/>
            <person name="Pace L.A."/>
            <person name="Fischer W.W."/>
        </authorList>
    </citation>
    <scope>NUCLEOTIDE SEQUENCE [LARGE SCALE GENOMIC DNA]</scope>
    <source>
        <strain evidence="10 12">110S</strain>
    </source>
</reference>
<dbReference type="GO" id="GO:0006493">
    <property type="term" value="P:protein O-linked glycosylation"/>
    <property type="evidence" value="ECO:0007669"/>
    <property type="project" value="InterPro"/>
</dbReference>
<dbReference type="Proteomes" id="UP000050502">
    <property type="component" value="Unassembled WGS sequence"/>
</dbReference>
<feature type="transmembrane region" description="Helical" evidence="7">
    <location>
        <begin position="1256"/>
        <end position="1276"/>
    </location>
</feature>
<feature type="transmembrane region" description="Helical" evidence="7">
    <location>
        <begin position="706"/>
        <end position="724"/>
    </location>
</feature>
<dbReference type="Pfam" id="PF10060">
    <property type="entry name" value="DUF2298"/>
    <property type="match status" value="1"/>
</dbReference>
<evidence type="ECO:0000256" key="6">
    <source>
        <dbReference type="ARBA" id="ARBA00023136"/>
    </source>
</evidence>
<evidence type="ECO:0000313" key="11">
    <source>
        <dbReference type="Proteomes" id="UP000037784"/>
    </source>
</evidence>
<dbReference type="EMBL" id="BBZA01000030">
    <property type="protein sequence ID" value="GAP62078.1"/>
    <property type="molecule type" value="Genomic_DNA"/>
</dbReference>
<dbReference type="EMBL" id="LGKN01000009">
    <property type="protein sequence ID" value="KPL86276.1"/>
    <property type="molecule type" value="Genomic_DNA"/>
</dbReference>
<keyword evidence="4 7" id="KW-0812">Transmembrane</keyword>
<feature type="transmembrane region" description="Helical" evidence="7">
    <location>
        <begin position="227"/>
        <end position="245"/>
    </location>
</feature>
<feature type="transmembrane region" description="Helical" evidence="7">
    <location>
        <begin position="989"/>
        <end position="1011"/>
    </location>
</feature>